<dbReference type="SUPFAM" id="SSF50939">
    <property type="entry name" value="Sialidases"/>
    <property type="match status" value="1"/>
</dbReference>
<keyword evidence="1" id="KW-0378">Hydrolase</keyword>
<dbReference type="RefSeq" id="WP_095414720.1">
    <property type="nucleotide sequence ID" value="NZ_CP018477.1"/>
</dbReference>
<accession>A0A286REI6</accession>
<name>A0A286REI6_9BACT</name>
<gene>
    <name evidence="1" type="ORF">THTE_1774</name>
</gene>
<evidence type="ECO:0000313" key="2">
    <source>
        <dbReference type="Proteomes" id="UP000215086"/>
    </source>
</evidence>
<dbReference type="GO" id="GO:0004308">
    <property type="term" value="F:exo-alpha-sialidase activity"/>
    <property type="evidence" value="ECO:0007669"/>
    <property type="project" value="UniProtKB-EC"/>
</dbReference>
<keyword evidence="2" id="KW-1185">Reference proteome</keyword>
<organism evidence="1 2">
    <name type="scientific">Thermogutta terrifontis</name>
    <dbReference type="NCBI Taxonomy" id="1331910"/>
    <lineage>
        <taxon>Bacteria</taxon>
        <taxon>Pseudomonadati</taxon>
        <taxon>Planctomycetota</taxon>
        <taxon>Planctomycetia</taxon>
        <taxon>Pirellulales</taxon>
        <taxon>Thermoguttaceae</taxon>
        <taxon>Thermogutta</taxon>
    </lineage>
</organism>
<dbReference type="EC" id="3.2.1.18" evidence="1"/>
<sequence>MNSQKSLWIIVIATFVLGISSATGLAQALPLAWEVSCFEADITIPVGHACMGGGVSDAKEILDPLYAKGFVLRPVGVIVPGTDRLEPIPAGKRETFPIVVVALDWCQCNNEADIRFREALASAAGTTRQRVLLACVHQHDAPIFDLRAQELLDQYGLKGWHCDPKFFEEAVNRVTAALKESLKKARRVTHLGIGQAQVERIASNRKIVMPDGRIHWGRSSASGATYGDYPEGEIDPWLKTLSLWDGDEPIVAWSCYAVHPMSYYGKGQVSADFPGIARARRQKDDPRVMQIYFTGCAGDVTAGKYNTGDPANRPILADRLYQAMVRAWNDTQRYPLESVVCRYAPLFLPPRDEGDFALDRMRAILADSKETRWRRISAALGLSWRERVAAGRPIEVPCLDFNNGQAFFGVLPAESFVGYQLMAQALRPGSFVVMAGFGDGAPGYIPTDECWKEGYRDDYCWVAPMTDELFRDVLSQVLAVGDDSAMAGQSQRESEKTDSPHKRLKIRQEVIHQELTPDYLWFHPRPVAIPGLGHDGKPKVVLTLQKHLRVSDYYSGLYYMVSEDLGETWRGPTQIPELDWIPQPDGSMLAVADVTPGYHPQTGKVLAIGCYVYYSKAGEQLHDRPKFSQTAYAVYDPVKDTWSGWQFLELPEDGKFNLARNACSQWLVEDNGRLLLPIYFAPSVDVPFAVTVLRCQFDGQKLSYIEHGDELHLNEERGLAEPSLVKCEGEYYLTLRSDSRGYVTRSKDGLHWEPIRPWMFDDGTELGSYNTQQHWLTHGDRLYLVYTRRGAMNDHIPRHRAPLFIAEVNRVALCVMRQTEQVVLPERGAMLGNFGAASINAEESWVTVGEYPWPLPAETKPHPKGADGSILLGRIRW</sequence>
<dbReference type="Proteomes" id="UP000215086">
    <property type="component" value="Chromosome"/>
</dbReference>
<protein>
    <submittedName>
        <fullName evidence="1">Sialidase</fullName>
        <ecNumber evidence="1">3.2.1.18</ecNumber>
    </submittedName>
</protein>
<reference evidence="1 2" key="1">
    <citation type="journal article" name="Front. Microbiol.">
        <title>Sugar Metabolism of the First Thermophilic Planctomycete Thermogutta terrifontis: Comparative Genomic and Transcriptomic Approaches.</title>
        <authorList>
            <person name="Elcheninov A.G."/>
            <person name="Menzel P."/>
            <person name="Gudbergsdottir S.R."/>
            <person name="Slesarev A.I."/>
            <person name="Kadnikov V.V."/>
            <person name="Krogh A."/>
            <person name="Bonch-Osmolovskaya E.A."/>
            <person name="Peng X."/>
            <person name="Kublanov I.V."/>
        </authorList>
    </citation>
    <scope>NUCLEOTIDE SEQUENCE [LARGE SCALE GENOMIC DNA]</scope>
    <source>
        <strain evidence="1 2">R1</strain>
    </source>
</reference>
<proteinExistence type="predicted"/>
<dbReference type="Gene3D" id="2.120.10.10">
    <property type="match status" value="1"/>
</dbReference>
<dbReference type="EMBL" id="CP018477">
    <property type="protein sequence ID" value="ASV74376.1"/>
    <property type="molecule type" value="Genomic_DNA"/>
</dbReference>
<evidence type="ECO:0000313" key="1">
    <source>
        <dbReference type="EMBL" id="ASV74376.1"/>
    </source>
</evidence>
<dbReference type="OrthoDB" id="264270at2"/>
<dbReference type="KEGG" id="ttf:THTE_1774"/>
<dbReference type="InterPro" id="IPR036278">
    <property type="entry name" value="Sialidase_sf"/>
</dbReference>
<keyword evidence="1" id="KW-0326">Glycosidase</keyword>
<dbReference type="AlphaFoldDB" id="A0A286REI6"/>